<protein>
    <submittedName>
        <fullName evidence="1">Uncharacterized protein</fullName>
    </submittedName>
</protein>
<dbReference type="EMBL" id="CP033923">
    <property type="protein sequence ID" value="AZA91142.1"/>
    <property type="molecule type" value="Genomic_DNA"/>
</dbReference>
<reference evidence="1 2" key="1">
    <citation type="submission" date="2018-11" db="EMBL/GenBank/DDBJ databases">
        <title>Proposal to divide the Flavobacteriaceae and reorganize its genera based on Amino Acid Identity values calculated from whole genome sequences.</title>
        <authorList>
            <person name="Nicholson A.C."/>
            <person name="Gulvik C.A."/>
            <person name="Whitney A.M."/>
            <person name="Humrighouse B.W."/>
            <person name="Bell M."/>
            <person name="Holmes B."/>
            <person name="Steigerwalt A.G."/>
            <person name="Villarma A."/>
            <person name="Sheth M."/>
            <person name="Batra D."/>
            <person name="Pryor J."/>
            <person name="Bernardet J.-F."/>
            <person name="Hugo C."/>
            <person name="Kampfer P."/>
            <person name="Newman J."/>
            <person name="McQuiston J.R."/>
        </authorList>
    </citation>
    <scope>NUCLEOTIDE SEQUENCE [LARGE SCALE GENOMIC DNA]</scope>
    <source>
        <strain evidence="1 2">G0041</strain>
    </source>
</reference>
<evidence type="ECO:0000313" key="2">
    <source>
        <dbReference type="Proteomes" id="UP000278288"/>
    </source>
</evidence>
<dbReference type="KEGG" id="cnk:EG343_11125"/>
<dbReference type="RefSeq" id="WP_123857837.1">
    <property type="nucleotide sequence ID" value="NZ_CP033923.1"/>
</dbReference>
<accession>A0AAD1DQ96</accession>
<evidence type="ECO:0000313" key="1">
    <source>
        <dbReference type="EMBL" id="AZA91142.1"/>
    </source>
</evidence>
<dbReference type="Proteomes" id="UP000278288">
    <property type="component" value="Chromosome"/>
</dbReference>
<dbReference type="AlphaFoldDB" id="A0AAD1DQ96"/>
<gene>
    <name evidence="1" type="ORF">EG343_11125</name>
</gene>
<keyword evidence="2" id="KW-1185">Reference proteome</keyword>
<proteinExistence type="predicted"/>
<organism evidence="1 2">
    <name type="scientific">Chryseobacterium nakagawai</name>
    <dbReference type="NCBI Taxonomy" id="1241982"/>
    <lineage>
        <taxon>Bacteria</taxon>
        <taxon>Pseudomonadati</taxon>
        <taxon>Bacteroidota</taxon>
        <taxon>Flavobacteriia</taxon>
        <taxon>Flavobacteriales</taxon>
        <taxon>Weeksellaceae</taxon>
        <taxon>Chryseobacterium group</taxon>
        <taxon>Chryseobacterium</taxon>
    </lineage>
</organism>
<sequence>MKLLEELTADIREKLPRLMELEVGCIVEWDNWSGTVLNDGNPLHILWKNSGGIVTYFKDEMSLFSKVIGKDPMLNDVLEFIDNDEVSMYTDGVFSHVLNGLYYDENSEMIKWDLSKPYLKDQSPELIKFLHGLIKK</sequence>
<name>A0AAD1DQ96_CHRNA</name>